<sequence length="58" mass="6750">MPYDRRPDITDGNPQTEYEDTRPHMRTGFFPTQPDRTALPSEDDRSTQNPAPAHKEHK</sequence>
<dbReference type="Proteomes" id="UP001580407">
    <property type="component" value="Unassembled WGS sequence"/>
</dbReference>
<protein>
    <submittedName>
        <fullName evidence="2">Uncharacterized protein</fullName>
    </submittedName>
</protein>
<accession>A0ABV5BEU6</accession>
<reference evidence="2 3" key="1">
    <citation type="submission" date="2024-09" db="EMBL/GenBank/DDBJ databases">
        <authorList>
            <person name="Ruan L."/>
        </authorList>
    </citation>
    <scope>NUCLEOTIDE SEQUENCE [LARGE SCALE GENOMIC DNA]</scope>
    <source>
        <strain evidence="2 3">D33</strain>
    </source>
</reference>
<name>A0ABV5BEU6_9BACL</name>
<gene>
    <name evidence="2" type="ORF">ACE3NQ_24810</name>
</gene>
<organism evidence="2 3">
    <name type="scientific">Paenibacillus terreus</name>
    <dbReference type="NCBI Taxonomy" id="1387834"/>
    <lineage>
        <taxon>Bacteria</taxon>
        <taxon>Bacillati</taxon>
        <taxon>Bacillota</taxon>
        <taxon>Bacilli</taxon>
        <taxon>Bacillales</taxon>
        <taxon>Paenibacillaceae</taxon>
        <taxon>Paenibacillus</taxon>
    </lineage>
</organism>
<evidence type="ECO:0000256" key="1">
    <source>
        <dbReference type="SAM" id="MobiDB-lite"/>
    </source>
</evidence>
<comment type="caution">
    <text evidence="2">The sequence shown here is derived from an EMBL/GenBank/DDBJ whole genome shotgun (WGS) entry which is preliminary data.</text>
</comment>
<keyword evidence="3" id="KW-1185">Reference proteome</keyword>
<proteinExistence type="predicted"/>
<dbReference type="RefSeq" id="WP_375527853.1">
    <property type="nucleotide sequence ID" value="NZ_JBHILM010000036.1"/>
</dbReference>
<evidence type="ECO:0000313" key="2">
    <source>
        <dbReference type="EMBL" id="MFB5684135.1"/>
    </source>
</evidence>
<feature type="region of interest" description="Disordered" evidence="1">
    <location>
        <begin position="1"/>
        <end position="58"/>
    </location>
</feature>
<dbReference type="EMBL" id="JBHILM010000036">
    <property type="protein sequence ID" value="MFB5684135.1"/>
    <property type="molecule type" value="Genomic_DNA"/>
</dbReference>
<evidence type="ECO:0000313" key="3">
    <source>
        <dbReference type="Proteomes" id="UP001580407"/>
    </source>
</evidence>